<dbReference type="GO" id="GO:0008253">
    <property type="term" value="F:5'-nucleotidase activity"/>
    <property type="evidence" value="ECO:0007669"/>
    <property type="project" value="UniProtKB-UniRule"/>
</dbReference>
<keyword evidence="5 7" id="KW-0547">Nucleotide-binding</keyword>
<keyword evidence="10" id="KW-1185">Reference proteome</keyword>
<dbReference type="SUPFAM" id="SSF64167">
    <property type="entry name" value="SurE-like"/>
    <property type="match status" value="1"/>
</dbReference>
<dbReference type="GO" id="GO:0005737">
    <property type="term" value="C:cytoplasm"/>
    <property type="evidence" value="ECO:0007669"/>
    <property type="project" value="UniProtKB-SubCell"/>
</dbReference>
<comment type="function">
    <text evidence="7">Nucleotidase that shows phosphatase activity on nucleoside 5'-monophosphates.</text>
</comment>
<name>A0A437S9H9_9FIRM</name>
<dbReference type="Proteomes" id="UP000288812">
    <property type="component" value="Unassembled WGS sequence"/>
</dbReference>
<evidence type="ECO:0000256" key="2">
    <source>
        <dbReference type="ARBA" id="ARBA00011062"/>
    </source>
</evidence>
<dbReference type="NCBIfam" id="TIGR00087">
    <property type="entry name" value="surE"/>
    <property type="match status" value="1"/>
</dbReference>
<feature type="binding site" evidence="7">
    <location>
        <position position="96"/>
    </location>
    <ligand>
        <name>a divalent metal cation</name>
        <dbReference type="ChEBI" id="CHEBI:60240"/>
    </ligand>
</feature>
<dbReference type="EMBL" id="RLIH01000001">
    <property type="protein sequence ID" value="RVU55652.1"/>
    <property type="molecule type" value="Genomic_DNA"/>
</dbReference>
<dbReference type="InterPro" id="IPR002828">
    <property type="entry name" value="SurE-like_Pase/nucleotidase"/>
</dbReference>
<reference evidence="9 10" key="1">
    <citation type="submission" date="2018-11" db="EMBL/GenBank/DDBJ databases">
        <title>Genome sequencing and assembly of Anaerosphaera sp. nov., GS7-6-2.</title>
        <authorList>
            <person name="Rettenmaier R."/>
            <person name="Liebl W."/>
            <person name="Zverlov V."/>
        </authorList>
    </citation>
    <scope>NUCLEOTIDE SEQUENCE [LARGE SCALE GENOMIC DNA]</scope>
    <source>
        <strain evidence="9 10">GS7-6-2</strain>
    </source>
</reference>
<comment type="subcellular location">
    <subcellularLocation>
        <location evidence="7">Cytoplasm</location>
    </subcellularLocation>
</comment>
<evidence type="ECO:0000313" key="9">
    <source>
        <dbReference type="EMBL" id="RVU55652.1"/>
    </source>
</evidence>
<gene>
    <name evidence="7 9" type="primary">surE</name>
    <name evidence="9" type="ORF">EF514_00095</name>
</gene>
<protein>
    <recommendedName>
        <fullName evidence="7">5'-nucleotidase SurE</fullName>
        <ecNumber evidence="7">3.1.3.5</ecNumber>
    </recommendedName>
    <alternativeName>
        <fullName evidence="7">Nucleoside 5'-monophosphate phosphohydrolase</fullName>
    </alternativeName>
</protein>
<dbReference type="InterPro" id="IPR030048">
    <property type="entry name" value="SurE"/>
</dbReference>
<comment type="similarity">
    <text evidence="2 7">Belongs to the SurE nucleotidase family.</text>
</comment>
<feature type="domain" description="Survival protein SurE-like phosphatase/nucleotidase" evidence="8">
    <location>
        <begin position="3"/>
        <end position="185"/>
    </location>
</feature>
<dbReference type="RefSeq" id="WP_127722575.1">
    <property type="nucleotide sequence ID" value="NZ_RLIH01000001.1"/>
</dbReference>
<comment type="caution">
    <text evidence="9">The sequence shown here is derived from an EMBL/GenBank/DDBJ whole genome shotgun (WGS) entry which is preliminary data.</text>
</comment>
<comment type="catalytic activity">
    <reaction evidence="1 7">
        <text>a ribonucleoside 5'-phosphate + H2O = a ribonucleoside + phosphate</text>
        <dbReference type="Rhea" id="RHEA:12484"/>
        <dbReference type="ChEBI" id="CHEBI:15377"/>
        <dbReference type="ChEBI" id="CHEBI:18254"/>
        <dbReference type="ChEBI" id="CHEBI:43474"/>
        <dbReference type="ChEBI" id="CHEBI:58043"/>
        <dbReference type="EC" id="3.1.3.5"/>
    </reaction>
</comment>
<evidence type="ECO:0000256" key="6">
    <source>
        <dbReference type="ARBA" id="ARBA00022801"/>
    </source>
</evidence>
<dbReference type="AlphaFoldDB" id="A0A437S9H9"/>
<keyword evidence="4 7" id="KW-0479">Metal-binding</keyword>
<evidence type="ECO:0000256" key="7">
    <source>
        <dbReference type="HAMAP-Rule" id="MF_00060"/>
    </source>
</evidence>
<sequence>MKILLTNDDGVFAPGIKELGKQLIKEGHNVTIVAPEEENSGKSHAITLMKKLNFSLVDIEGLDCMAYSVSGTPADCVRAALEILGNGFDYCFSGCNLGYNAGMDILYSGTVSAAIEANVFGINSIAVSSQFSFTEPNYKTAAKVAIDTFNKIYDKIDQVQVLNINVPNVEYEELKGIEVCRIGGSVMDKYTTYKTSNGYSLELHGRNHCDHPEETDRYFLEKGYATITPLLYDLTNDRLIKNIKEHMYG</sequence>
<dbReference type="GO" id="GO:0000166">
    <property type="term" value="F:nucleotide binding"/>
    <property type="evidence" value="ECO:0007669"/>
    <property type="project" value="UniProtKB-KW"/>
</dbReference>
<dbReference type="GO" id="GO:0046872">
    <property type="term" value="F:metal ion binding"/>
    <property type="evidence" value="ECO:0007669"/>
    <property type="project" value="UniProtKB-UniRule"/>
</dbReference>
<accession>A0A437S9H9</accession>
<dbReference type="PANTHER" id="PTHR30457:SF12">
    <property type="entry name" value="5'_3'-NUCLEOTIDASE SURE"/>
    <property type="match status" value="1"/>
</dbReference>
<dbReference type="Pfam" id="PF01975">
    <property type="entry name" value="SurE"/>
    <property type="match status" value="1"/>
</dbReference>
<evidence type="ECO:0000256" key="1">
    <source>
        <dbReference type="ARBA" id="ARBA00000815"/>
    </source>
</evidence>
<dbReference type="EC" id="3.1.3.5" evidence="7"/>
<dbReference type="GO" id="GO:0004309">
    <property type="term" value="F:exopolyphosphatase activity"/>
    <property type="evidence" value="ECO:0007669"/>
    <property type="project" value="TreeGrafter"/>
</dbReference>
<comment type="cofactor">
    <cofactor evidence="7">
        <name>a divalent metal cation</name>
        <dbReference type="ChEBI" id="CHEBI:60240"/>
    </cofactor>
    <text evidence="7">Binds 1 divalent metal cation per subunit.</text>
</comment>
<dbReference type="HAMAP" id="MF_00060">
    <property type="entry name" value="SurE"/>
    <property type="match status" value="1"/>
</dbReference>
<feature type="binding site" evidence="7">
    <location>
        <position position="9"/>
    </location>
    <ligand>
        <name>a divalent metal cation</name>
        <dbReference type="ChEBI" id="CHEBI:60240"/>
    </ligand>
</feature>
<feature type="binding site" evidence="7">
    <location>
        <position position="8"/>
    </location>
    <ligand>
        <name>a divalent metal cation</name>
        <dbReference type="ChEBI" id="CHEBI:60240"/>
    </ligand>
</feature>
<dbReference type="GO" id="GO:0008254">
    <property type="term" value="F:3'-nucleotidase activity"/>
    <property type="evidence" value="ECO:0007669"/>
    <property type="project" value="TreeGrafter"/>
</dbReference>
<dbReference type="PANTHER" id="PTHR30457">
    <property type="entry name" value="5'-NUCLEOTIDASE SURE"/>
    <property type="match status" value="1"/>
</dbReference>
<organism evidence="9 10">
    <name type="scientific">Anaerosphaera multitolerans</name>
    <dbReference type="NCBI Taxonomy" id="2487351"/>
    <lineage>
        <taxon>Bacteria</taxon>
        <taxon>Bacillati</taxon>
        <taxon>Bacillota</taxon>
        <taxon>Tissierellia</taxon>
        <taxon>Tissierellales</taxon>
        <taxon>Peptoniphilaceae</taxon>
        <taxon>Anaerosphaera</taxon>
    </lineage>
</organism>
<dbReference type="OrthoDB" id="9780815at2"/>
<evidence type="ECO:0000256" key="5">
    <source>
        <dbReference type="ARBA" id="ARBA00022741"/>
    </source>
</evidence>
<dbReference type="InterPro" id="IPR036523">
    <property type="entry name" value="SurE-like_sf"/>
</dbReference>
<dbReference type="Gene3D" id="3.40.1210.10">
    <property type="entry name" value="Survival protein SurE-like phosphatase/nucleotidase"/>
    <property type="match status" value="1"/>
</dbReference>
<evidence type="ECO:0000256" key="4">
    <source>
        <dbReference type="ARBA" id="ARBA00022723"/>
    </source>
</evidence>
<keyword evidence="3 7" id="KW-0963">Cytoplasm</keyword>
<evidence type="ECO:0000313" key="10">
    <source>
        <dbReference type="Proteomes" id="UP000288812"/>
    </source>
</evidence>
<feature type="binding site" evidence="7">
    <location>
        <position position="40"/>
    </location>
    <ligand>
        <name>a divalent metal cation</name>
        <dbReference type="ChEBI" id="CHEBI:60240"/>
    </ligand>
</feature>
<keyword evidence="6 7" id="KW-0378">Hydrolase</keyword>
<evidence type="ECO:0000259" key="8">
    <source>
        <dbReference type="Pfam" id="PF01975"/>
    </source>
</evidence>
<evidence type="ECO:0000256" key="3">
    <source>
        <dbReference type="ARBA" id="ARBA00022490"/>
    </source>
</evidence>
<proteinExistence type="inferred from homology"/>